<name>A0A976FQE9_BRELC</name>
<accession>A0A976FQE9</accession>
<keyword evidence="2" id="KW-1185">Reference proteome</keyword>
<dbReference type="KEGG" id="blac:94348415"/>
<evidence type="ECO:0000313" key="1">
    <source>
        <dbReference type="EMBL" id="TDH71082.1"/>
    </source>
</evidence>
<sequence length="264" mass="29595">MQKAQIEMPGPDKYGNNFCIQKHQYLLRATTQNYYQKLERTEVVEALILSSLFRIYHRTQAFTSMDDLSQLSADAEKEFVKLAMVLYQTANDTIKCLRILKQTLATYDSRHRLHFRSTSNYFIRSDIRVVKGTTTDLRHVAKRISKSKISTNSEINAARLSMNATADAIKDLIQAGRVFDQNTSSGVSITGDSVESVVRSTLNNNFHGIGALKRQIRATEIAMSPSFATCTKNAVVDVANNIANLGSIHGDNQCEHTREAEPTK</sequence>
<dbReference type="AlphaFoldDB" id="A0A976FQE9"/>
<gene>
    <name evidence="1" type="ORF">CCR75_004658</name>
</gene>
<dbReference type="RefSeq" id="XP_067820581.1">
    <property type="nucleotide sequence ID" value="XM_067962744.1"/>
</dbReference>
<dbReference type="Proteomes" id="UP000294530">
    <property type="component" value="Unassembled WGS sequence"/>
</dbReference>
<organism evidence="1 2">
    <name type="scientific">Bremia lactucae</name>
    <name type="common">Lettuce downy mildew</name>
    <dbReference type="NCBI Taxonomy" id="4779"/>
    <lineage>
        <taxon>Eukaryota</taxon>
        <taxon>Sar</taxon>
        <taxon>Stramenopiles</taxon>
        <taxon>Oomycota</taxon>
        <taxon>Peronosporomycetes</taxon>
        <taxon>Peronosporales</taxon>
        <taxon>Peronosporaceae</taxon>
        <taxon>Bremia</taxon>
    </lineage>
</organism>
<dbReference type="OrthoDB" id="121399at2759"/>
<dbReference type="EMBL" id="SHOA02000062">
    <property type="protein sequence ID" value="TDH71082.1"/>
    <property type="molecule type" value="Genomic_DNA"/>
</dbReference>
<protein>
    <submittedName>
        <fullName evidence="1">Uncharacterized protein</fullName>
    </submittedName>
</protein>
<reference evidence="1 2" key="1">
    <citation type="journal article" date="2021" name="Genome Biol.">
        <title>AFLAP: assembly-free linkage analysis pipeline using k-mers from genome sequencing data.</title>
        <authorList>
            <person name="Fletcher K."/>
            <person name="Zhang L."/>
            <person name="Gil J."/>
            <person name="Han R."/>
            <person name="Cavanaugh K."/>
            <person name="Michelmore R."/>
        </authorList>
    </citation>
    <scope>NUCLEOTIDE SEQUENCE [LARGE SCALE GENOMIC DNA]</scope>
    <source>
        <strain evidence="1 2">SF5</strain>
    </source>
</reference>
<comment type="caution">
    <text evidence="1">The sequence shown here is derived from an EMBL/GenBank/DDBJ whole genome shotgun (WGS) entry which is preliminary data.</text>
</comment>
<dbReference type="GeneID" id="94348415"/>
<evidence type="ECO:0000313" key="2">
    <source>
        <dbReference type="Proteomes" id="UP000294530"/>
    </source>
</evidence>
<proteinExistence type="predicted"/>